<protein>
    <submittedName>
        <fullName evidence="1">Uncharacterized protein</fullName>
    </submittedName>
</protein>
<dbReference type="EMBL" id="JAKNJB010000023">
    <property type="protein sequence ID" value="MCG4527959.1"/>
    <property type="molecule type" value="Genomic_DNA"/>
</dbReference>
<evidence type="ECO:0000313" key="1">
    <source>
        <dbReference type="EMBL" id="MCG4527959.1"/>
    </source>
</evidence>
<accession>A0ABS9MAX9</accession>
<evidence type="ECO:0000313" key="2">
    <source>
        <dbReference type="Proteomes" id="UP001200313"/>
    </source>
</evidence>
<comment type="caution">
    <text evidence="1">The sequence shown here is derived from an EMBL/GenBank/DDBJ whole genome shotgun (WGS) entry which is preliminary data.</text>
</comment>
<reference evidence="1 2" key="1">
    <citation type="submission" date="2022-01" db="EMBL/GenBank/DDBJ databases">
        <title>Collection of gut derived symbiotic bacterial strains cultured from healthy donors.</title>
        <authorList>
            <person name="Lin H."/>
            <person name="Kohout C."/>
            <person name="Waligurski E."/>
            <person name="Pamer E.G."/>
        </authorList>
    </citation>
    <scope>NUCLEOTIDE SEQUENCE [LARGE SCALE GENOMIC DNA]</scope>
    <source>
        <strain evidence="1 2">DFI.3.7</strain>
    </source>
</reference>
<organism evidence="1 2">
    <name type="scientific">Intestinimonas massiliensis</name>
    <name type="common">ex Afouda et al. 2020</name>
    <dbReference type="NCBI Taxonomy" id="1673721"/>
    <lineage>
        <taxon>Bacteria</taxon>
        <taxon>Bacillati</taxon>
        <taxon>Bacillota</taxon>
        <taxon>Clostridia</taxon>
        <taxon>Eubacteriales</taxon>
        <taxon>Intestinimonas</taxon>
    </lineage>
</organism>
<keyword evidence="2" id="KW-1185">Reference proteome</keyword>
<name>A0ABS9MAX9_9FIRM</name>
<gene>
    <name evidence="1" type="ORF">L0P79_12930</name>
</gene>
<proteinExistence type="predicted"/>
<dbReference type="RefSeq" id="WP_238074496.1">
    <property type="nucleotide sequence ID" value="NZ_JAKNJB010000023.1"/>
</dbReference>
<sequence length="222" mass="24655">MSLENKYFAELARRLRAAGITAGRPEKNRLTVLLNNQPVLSVSAGSDVFLLPAGSNQPEAGELYHKVAQTADEVYAYVDAVQTAPLLHASGLSEEFHLLADFGGAVLAGRELENGWGYQFVTWIWDHDRTGVSHGHYYEEDFQGAKQDFAVRSGLISKAQLFSPEELTQLYRATDYLLDEGPEPEDGQLKALQTSRTKIEYTVPDLAERLEQSPGQEPQMNL</sequence>
<dbReference type="Proteomes" id="UP001200313">
    <property type="component" value="Unassembled WGS sequence"/>
</dbReference>